<keyword evidence="2" id="KW-1185">Reference proteome</keyword>
<dbReference type="InterPro" id="IPR043502">
    <property type="entry name" value="DNA/RNA_pol_sf"/>
</dbReference>
<dbReference type="SUPFAM" id="SSF56672">
    <property type="entry name" value="DNA/RNA polymerases"/>
    <property type="match status" value="1"/>
</dbReference>
<proteinExistence type="predicted"/>
<accession>A0AAW1JHM1</accession>
<sequence length="339" mass="38778">MSKVETDKIEKTGYYIPHRAVIREESLTTKLRVVFDASAPTSNGISFNNIQMTGPTIQNELFSILLRFRQYQYVIAGDIAKMYRQILVTPEQRHLQRILWRENNATPIETFELNTVTYGTTAEHNQQSCGGSSGIECTIHITWRHVPSAENPADCLSRGLMPGCIKDAQLWWIGPEWLKQEERFWPTKINSGSIKDQDLPDTKKDITTLHGQQAERFPVERFSKLHTLKRVVAWIIRFKTNCLQKSEESYSKCLSPNEIHNAFKKLVKLSQAEYFEKEIKLLERGAHVAKNSKILNLNPILDADSLLRVGGRLENSLLTSDAKHPLLIHQQAPSRTPNC</sequence>
<dbReference type="AlphaFoldDB" id="A0AAW1JHM1"/>
<evidence type="ECO:0000313" key="1">
    <source>
        <dbReference type="EMBL" id="KAK9703282.1"/>
    </source>
</evidence>
<protein>
    <submittedName>
        <fullName evidence="1">Uncharacterized protein</fullName>
    </submittedName>
</protein>
<name>A0AAW1JHM1_POPJA</name>
<comment type="caution">
    <text evidence="1">The sequence shown here is derived from an EMBL/GenBank/DDBJ whole genome shotgun (WGS) entry which is preliminary data.</text>
</comment>
<dbReference type="Proteomes" id="UP001458880">
    <property type="component" value="Unassembled WGS sequence"/>
</dbReference>
<dbReference type="GO" id="GO:0071897">
    <property type="term" value="P:DNA biosynthetic process"/>
    <property type="evidence" value="ECO:0007669"/>
    <property type="project" value="UniProtKB-ARBA"/>
</dbReference>
<evidence type="ECO:0000313" key="2">
    <source>
        <dbReference type="Proteomes" id="UP001458880"/>
    </source>
</evidence>
<gene>
    <name evidence="1" type="ORF">QE152_g29412</name>
</gene>
<dbReference type="EMBL" id="JASPKY010000373">
    <property type="protein sequence ID" value="KAK9703282.1"/>
    <property type="molecule type" value="Genomic_DNA"/>
</dbReference>
<organism evidence="1 2">
    <name type="scientific">Popillia japonica</name>
    <name type="common">Japanese beetle</name>
    <dbReference type="NCBI Taxonomy" id="7064"/>
    <lineage>
        <taxon>Eukaryota</taxon>
        <taxon>Metazoa</taxon>
        <taxon>Ecdysozoa</taxon>
        <taxon>Arthropoda</taxon>
        <taxon>Hexapoda</taxon>
        <taxon>Insecta</taxon>
        <taxon>Pterygota</taxon>
        <taxon>Neoptera</taxon>
        <taxon>Endopterygota</taxon>
        <taxon>Coleoptera</taxon>
        <taxon>Polyphaga</taxon>
        <taxon>Scarabaeiformia</taxon>
        <taxon>Scarabaeidae</taxon>
        <taxon>Rutelinae</taxon>
        <taxon>Popillia</taxon>
    </lineage>
</organism>
<reference evidence="1 2" key="1">
    <citation type="journal article" date="2024" name="BMC Genomics">
        <title>De novo assembly and annotation of Popillia japonica's genome with initial clues to its potential as an invasive pest.</title>
        <authorList>
            <person name="Cucini C."/>
            <person name="Boschi S."/>
            <person name="Funari R."/>
            <person name="Cardaioli E."/>
            <person name="Iannotti N."/>
            <person name="Marturano G."/>
            <person name="Paoli F."/>
            <person name="Bruttini M."/>
            <person name="Carapelli A."/>
            <person name="Frati F."/>
            <person name="Nardi F."/>
        </authorList>
    </citation>
    <scope>NUCLEOTIDE SEQUENCE [LARGE SCALE GENOMIC DNA]</scope>
    <source>
        <strain evidence="1">DMR45628</strain>
    </source>
</reference>
<dbReference type="PANTHER" id="PTHR47331">
    <property type="entry name" value="PHD-TYPE DOMAIN-CONTAINING PROTEIN"/>
    <property type="match status" value="1"/>
</dbReference>